<organism evidence="2 3">
    <name type="scientific">Caenorhabditis tropicalis</name>
    <dbReference type="NCBI Taxonomy" id="1561998"/>
    <lineage>
        <taxon>Eukaryota</taxon>
        <taxon>Metazoa</taxon>
        <taxon>Ecdysozoa</taxon>
        <taxon>Nematoda</taxon>
        <taxon>Chromadorea</taxon>
        <taxon>Rhabditida</taxon>
        <taxon>Rhabditina</taxon>
        <taxon>Rhabditomorpha</taxon>
        <taxon>Rhabditoidea</taxon>
        <taxon>Rhabditidae</taxon>
        <taxon>Peloderinae</taxon>
        <taxon>Caenorhabditis</taxon>
    </lineage>
</organism>
<feature type="chain" id="PRO_5009308859" evidence="1">
    <location>
        <begin position="21"/>
        <end position="101"/>
    </location>
</feature>
<reference evidence="3" key="1">
    <citation type="submission" date="2016-11" db="UniProtKB">
        <authorList>
            <consortium name="WormBaseParasite"/>
        </authorList>
    </citation>
    <scope>IDENTIFICATION</scope>
</reference>
<dbReference type="Proteomes" id="UP000095282">
    <property type="component" value="Unplaced"/>
</dbReference>
<evidence type="ECO:0000313" key="3">
    <source>
        <dbReference type="WBParaSite" id="Csp11.Scaffold629.g9069.t1"/>
    </source>
</evidence>
<protein>
    <submittedName>
        <fullName evidence="3">BPI1 domain-containing protein</fullName>
    </submittedName>
</protein>
<dbReference type="WBParaSite" id="Csp11.Scaffold629.g9069.t1">
    <property type="protein sequence ID" value="Csp11.Scaffold629.g9069.t1"/>
    <property type="gene ID" value="Csp11.Scaffold629.g9069"/>
</dbReference>
<name>A0A1I7UGF3_9PELO</name>
<accession>A0A1I7UGF3</accession>
<evidence type="ECO:0000256" key="1">
    <source>
        <dbReference type="SAM" id="SignalP"/>
    </source>
</evidence>
<keyword evidence="1" id="KW-0732">Signal</keyword>
<dbReference type="AlphaFoldDB" id="A0A1I7UGF3"/>
<sequence length="101" mass="11462">MAKLIIILFIFFTLFGAIETEKKSYITVNVNLDVPGATSFLRFLKVSKYVPELVKAAFITGDLLLKNITVPLEMMREPFDYIGEVTNEVKDCTFNVISCLF</sequence>
<feature type="signal peptide" evidence="1">
    <location>
        <begin position="1"/>
        <end position="20"/>
    </location>
</feature>
<keyword evidence="2" id="KW-1185">Reference proteome</keyword>
<proteinExistence type="predicted"/>
<evidence type="ECO:0000313" key="2">
    <source>
        <dbReference type="Proteomes" id="UP000095282"/>
    </source>
</evidence>